<evidence type="ECO:0000256" key="4">
    <source>
        <dbReference type="ARBA" id="ARBA00022679"/>
    </source>
</evidence>
<dbReference type="InterPro" id="IPR011009">
    <property type="entry name" value="Kinase-like_dom_sf"/>
</dbReference>
<keyword evidence="3 11" id="KW-0723">Serine/threonine-protein kinase</keyword>
<dbReference type="InterPro" id="IPR017441">
    <property type="entry name" value="Protein_kinase_ATP_BS"/>
</dbReference>
<evidence type="ECO:0000313" key="14">
    <source>
        <dbReference type="Proteomes" id="UP000008076"/>
    </source>
</evidence>
<dbReference type="AlphaFoldDB" id="B0ECQ1"/>
<reference evidence="14" key="1">
    <citation type="submission" date="2007-12" db="EMBL/GenBank/DDBJ databases">
        <title>Annotation of Entamoeba dispar SAW760.</title>
        <authorList>
            <person name="Lorenzi H."/>
            <person name="Inman J."/>
            <person name="Schobel S."/>
            <person name="Amedeo P."/>
            <person name="Caler E."/>
        </authorList>
    </citation>
    <scope>NUCLEOTIDE SEQUENCE [LARGE SCALE GENOMIC DNA]</scope>
    <source>
        <strain evidence="14">ATCC PRA-260 / SAW760</strain>
    </source>
</reference>
<comment type="catalytic activity">
    <reaction evidence="8">
        <text>L-threonyl-[protein] + ATP = O-phospho-L-threonyl-[protein] + ADP + H(+)</text>
        <dbReference type="Rhea" id="RHEA:46608"/>
        <dbReference type="Rhea" id="RHEA-COMP:11060"/>
        <dbReference type="Rhea" id="RHEA-COMP:11605"/>
        <dbReference type="ChEBI" id="CHEBI:15378"/>
        <dbReference type="ChEBI" id="CHEBI:30013"/>
        <dbReference type="ChEBI" id="CHEBI:30616"/>
        <dbReference type="ChEBI" id="CHEBI:61977"/>
        <dbReference type="ChEBI" id="CHEBI:456216"/>
        <dbReference type="EC" id="2.7.11.1"/>
    </reaction>
</comment>
<evidence type="ECO:0000313" key="13">
    <source>
        <dbReference type="EMBL" id="EDR27688.1"/>
    </source>
</evidence>
<evidence type="ECO:0000256" key="9">
    <source>
        <dbReference type="ARBA" id="ARBA00048679"/>
    </source>
</evidence>
<dbReference type="Gene3D" id="1.10.510.10">
    <property type="entry name" value="Transferase(Phosphotransferase) domain 1"/>
    <property type="match status" value="1"/>
</dbReference>
<dbReference type="RefSeq" id="XP_001736077.1">
    <property type="nucleotide sequence ID" value="XM_001736025.1"/>
</dbReference>
<dbReference type="EC" id="2.7.11.1" evidence="2"/>
<dbReference type="CDD" id="cd05117">
    <property type="entry name" value="STKc_CAMK"/>
    <property type="match status" value="1"/>
</dbReference>
<dbReference type="FunFam" id="3.30.200.20:FF:000315">
    <property type="entry name" value="Calcium-dependent protein kinase 3"/>
    <property type="match status" value="1"/>
</dbReference>
<dbReference type="Pfam" id="PF00069">
    <property type="entry name" value="Pkinase"/>
    <property type="match status" value="1"/>
</dbReference>
<dbReference type="SMART" id="SM00220">
    <property type="entry name" value="S_TKc"/>
    <property type="match status" value="1"/>
</dbReference>
<dbReference type="EMBL" id="DS548793">
    <property type="protein sequence ID" value="EDR27688.1"/>
    <property type="molecule type" value="Genomic_DNA"/>
</dbReference>
<evidence type="ECO:0000256" key="7">
    <source>
        <dbReference type="ARBA" id="ARBA00022840"/>
    </source>
</evidence>
<proteinExistence type="inferred from homology"/>
<dbReference type="OrthoDB" id="40902at2759"/>
<gene>
    <name evidence="13" type="ORF">EDI_162900</name>
</gene>
<organism evidence="14">
    <name type="scientific">Entamoeba dispar (strain ATCC PRA-260 / SAW760)</name>
    <dbReference type="NCBI Taxonomy" id="370354"/>
    <lineage>
        <taxon>Eukaryota</taxon>
        <taxon>Amoebozoa</taxon>
        <taxon>Evosea</taxon>
        <taxon>Archamoebae</taxon>
        <taxon>Mastigamoebida</taxon>
        <taxon>Entamoebidae</taxon>
        <taxon>Entamoeba</taxon>
    </lineage>
</organism>
<keyword evidence="5 10" id="KW-0547">Nucleotide-binding</keyword>
<evidence type="ECO:0000256" key="6">
    <source>
        <dbReference type="ARBA" id="ARBA00022777"/>
    </source>
</evidence>
<dbReference type="InterPro" id="IPR000719">
    <property type="entry name" value="Prot_kinase_dom"/>
</dbReference>
<dbReference type="SUPFAM" id="SSF56112">
    <property type="entry name" value="Protein kinase-like (PK-like)"/>
    <property type="match status" value="1"/>
</dbReference>
<accession>B0ECQ1</accession>
<dbReference type="GO" id="GO:0005524">
    <property type="term" value="F:ATP binding"/>
    <property type="evidence" value="ECO:0007669"/>
    <property type="project" value="UniProtKB-UniRule"/>
</dbReference>
<dbReference type="VEuPathDB" id="AmoebaDB:EDI_162900"/>
<dbReference type="GeneID" id="5881057"/>
<dbReference type="PROSITE" id="PS50011">
    <property type="entry name" value="PROTEIN_KINASE_DOM"/>
    <property type="match status" value="1"/>
</dbReference>
<dbReference type="Proteomes" id="UP000008076">
    <property type="component" value="Unassembled WGS sequence"/>
</dbReference>
<dbReference type="KEGG" id="edi:EDI_162900"/>
<dbReference type="InterPro" id="IPR008271">
    <property type="entry name" value="Ser/Thr_kinase_AS"/>
</dbReference>
<dbReference type="eggNOG" id="KOG0032">
    <property type="taxonomic scope" value="Eukaryota"/>
</dbReference>
<protein>
    <recommendedName>
        <fullName evidence="2">non-specific serine/threonine protein kinase</fullName>
        <ecNumber evidence="2">2.7.11.1</ecNumber>
    </recommendedName>
</protein>
<evidence type="ECO:0000256" key="3">
    <source>
        <dbReference type="ARBA" id="ARBA00022527"/>
    </source>
</evidence>
<dbReference type="PANTHER" id="PTHR24347">
    <property type="entry name" value="SERINE/THREONINE-PROTEIN KINASE"/>
    <property type="match status" value="1"/>
</dbReference>
<keyword evidence="6 13" id="KW-0418">Kinase</keyword>
<evidence type="ECO:0000256" key="11">
    <source>
        <dbReference type="RuleBase" id="RU000304"/>
    </source>
</evidence>
<evidence type="ECO:0000259" key="12">
    <source>
        <dbReference type="PROSITE" id="PS50011"/>
    </source>
</evidence>
<dbReference type="Gene3D" id="3.30.200.20">
    <property type="entry name" value="Phosphorylase Kinase, domain 1"/>
    <property type="match status" value="1"/>
</dbReference>
<dbReference type="GO" id="GO:0004674">
    <property type="term" value="F:protein serine/threonine kinase activity"/>
    <property type="evidence" value="ECO:0007669"/>
    <property type="project" value="UniProtKB-KW"/>
</dbReference>
<dbReference type="FunFam" id="1.10.510.10:FF:000571">
    <property type="entry name" value="Maternal embryonic leucine zipper kinase"/>
    <property type="match status" value="1"/>
</dbReference>
<dbReference type="OMA" id="HDWFESR"/>
<evidence type="ECO:0000256" key="5">
    <source>
        <dbReference type="ARBA" id="ARBA00022741"/>
    </source>
</evidence>
<dbReference type="PROSITE" id="PS00107">
    <property type="entry name" value="PROTEIN_KINASE_ATP"/>
    <property type="match status" value="1"/>
</dbReference>
<evidence type="ECO:0000256" key="1">
    <source>
        <dbReference type="ARBA" id="ARBA00005354"/>
    </source>
</evidence>
<dbReference type="GO" id="GO:0106310">
    <property type="term" value="F:protein serine kinase activity"/>
    <property type="evidence" value="ECO:0007669"/>
    <property type="project" value="RHEA"/>
</dbReference>
<keyword evidence="4 13" id="KW-0808">Transferase</keyword>
<keyword evidence="14" id="KW-1185">Reference proteome</keyword>
<evidence type="ECO:0000256" key="10">
    <source>
        <dbReference type="PROSITE-ProRule" id="PRU10141"/>
    </source>
</evidence>
<evidence type="ECO:0000256" key="8">
    <source>
        <dbReference type="ARBA" id="ARBA00047899"/>
    </source>
</evidence>
<feature type="binding site" evidence="10">
    <location>
        <position position="78"/>
    </location>
    <ligand>
        <name>ATP</name>
        <dbReference type="ChEBI" id="CHEBI:30616"/>
    </ligand>
</feature>
<dbReference type="PROSITE" id="PS00108">
    <property type="entry name" value="PROTEIN_KINASE_ST"/>
    <property type="match status" value="1"/>
</dbReference>
<name>B0ECQ1_ENTDS</name>
<comment type="catalytic activity">
    <reaction evidence="9">
        <text>L-seryl-[protein] + ATP = O-phospho-L-seryl-[protein] + ADP + H(+)</text>
        <dbReference type="Rhea" id="RHEA:17989"/>
        <dbReference type="Rhea" id="RHEA-COMP:9863"/>
        <dbReference type="Rhea" id="RHEA-COMP:11604"/>
        <dbReference type="ChEBI" id="CHEBI:15378"/>
        <dbReference type="ChEBI" id="CHEBI:29999"/>
        <dbReference type="ChEBI" id="CHEBI:30616"/>
        <dbReference type="ChEBI" id="CHEBI:83421"/>
        <dbReference type="ChEBI" id="CHEBI:456216"/>
        <dbReference type="EC" id="2.7.11.1"/>
    </reaction>
</comment>
<comment type="similarity">
    <text evidence="1">Belongs to the protein kinase superfamily. CAMK Ser/Thr protein kinase family. CaMK subfamily.</text>
</comment>
<evidence type="ECO:0000256" key="2">
    <source>
        <dbReference type="ARBA" id="ARBA00012513"/>
    </source>
</evidence>
<feature type="domain" description="Protein kinase" evidence="12">
    <location>
        <begin position="49"/>
        <end position="305"/>
    </location>
</feature>
<keyword evidence="7 10" id="KW-0067">ATP-binding</keyword>
<sequence length="318" mass="35829">MTLNKSKSDKKTFIDINYIGLRIIYYLHKKEFKKELQSSVGMSKEVGDYLLKKEIGKGAFSVVYEAIKKSTNEEVAVKVIDTAKSDPQKLQGEIKILKMVDHPYIIKLYDVFDGNDGKLYIITDLVKGGELFDRISDKTFYPEDKAKIVVKRLISAIGYLHSMNIVHRDLKPENILLKSPDDDTDVRIADFGFSKMITEDAQILLTACGTPVYVAPEVLNAKGYGMEVDMWSIGVITYVLLCGYPPFFGDTLGEILSAVCAADYDFQEEYWSEVSNEAIQFISNLLVLEPSLRLTAEEALQDPWLADVDMTTHKDTSS</sequence>